<proteinExistence type="inferred from homology"/>
<evidence type="ECO:0000259" key="4">
    <source>
        <dbReference type="Pfam" id="PF14432"/>
    </source>
</evidence>
<dbReference type="InterPro" id="IPR046848">
    <property type="entry name" value="E_motif"/>
</dbReference>
<dbReference type="InterPro" id="IPR046960">
    <property type="entry name" value="PPR_At4g14850-like_plant"/>
</dbReference>
<dbReference type="Pfam" id="PF13041">
    <property type="entry name" value="PPR_2"/>
    <property type="match status" value="3"/>
</dbReference>
<dbReference type="Pfam" id="PF14432">
    <property type="entry name" value="DYW_deaminase"/>
    <property type="match status" value="1"/>
</dbReference>
<comment type="similarity">
    <text evidence="1">Belongs to the PPR family. PCMP-H subfamily.</text>
</comment>
<feature type="domain" description="DYW" evidence="4">
    <location>
        <begin position="627"/>
        <end position="714"/>
    </location>
</feature>
<gene>
    <name evidence="6" type="primary">LOC110787271</name>
</gene>
<name>A0A9R0IE22_SPIOL</name>
<evidence type="ECO:0000256" key="2">
    <source>
        <dbReference type="ARBA" id="ARBA00022737"/>
    </source>
</evidence>
<dbReference type="GeneID" id="110787271"/>
<feature type="repeat" description="PPR" evidence="3">
    <location>
        <begin position="105"/>
        <end position="139"/>
    </location>
</feature>
<feature type="repeat" description="PPR" evidence="3">
    <location>
        <begin position="206"/>
        <end position="241"/>
    </location>
</feature>
<dbReference type="Pfam" id="PF01535">
    <property type="entry name" value="PPR"/>
    <property type="match status" value="3"/>
</dbReference>
<reference evidence="5" key="1">
    <citation type="journal article" date="2021" name="Nat. Commun.">
        <title>Genomic analyses provide insights into spinach domestication and the genetic basis of agronomic traits.</title>
        <authorList>
            <person name="Cai X."/>
            <person name="Sun X."/>
            <person name="Xu C."/>
            <person name="Sun H."/>
            <person name="Wang X."/>
            <person name="Ge C."/>
            <person name="Zhang Z."/>
            <person name="Wang Q."/>
            <person name="Fei Z."/>
            <person name="Jiao C."/>
            <person name="Wang Q."/>
        </authorList>
    </citation>
    <scope>NUCLEOTIDE SEQUENCE [LARGE SCALE GENOMIC DNA]</scope>
    <source>
        <strain evidence="5">cv. Varoflay</strain>
    </source>
</reference>
<feature type="repeat" description="PPR" evidence="3">
    <location>
        <begin position="309"/>
        <end position="343"/>
    </location>
</feature>
<dbReference type="PANTHER" id="PTHR47926:SF418">
    <property type="entry name" value="(WILD MALAYSIAN BANANA) HYPOTHETICAL PROTEIN"/>
    <property type="match status" value="1"/>
</dbReference>
<evidence type="ECO:0000313" key="6">
    <source>
        <dbReference type="RefSeq" id="XP_021847574.2"/>
    </source>
</evidence>
<protein>
    <submittedName>
        <fullName evidence="6">Pentatricopeptide repeat-containing protein At5g40410, mitochondrial</fullName>
    </submittedName>
</protein>
<dbReference type="Gene3D" id="1.25.40.10">
    <property type="entry name" value="Tetratricopeptide repeat domain"/>
    <property type="match status" value="4"/>
</dbReference>
<dbReference type="InterPro" id="IPR032867">
    <property type="entry name" value="DYW_dom"/>
</dbReference>
<keyword evidence="5" id="KW-1185">Reference proteome</keyword>
<organism evidence="5 6">
    <name type="scientific">Spinacia oleracea</name>
    <name type="common">Spinach</name>
    <dbReference type="NCBI Taxonomy" id="3562"/>
    <lineage>
        <taxon>Eukaryota</taxon>
        <taxon>Viridiplantae</taxon>
        <taxon>Streptophyta</taxon>
        <taxon>Embryophyta</taxon>
        <taxon>Tracheophyta</taxon>
        <taxon>Spermatophyta</taxon>
        <taxon>Magnoliopsida</taxon>
        <taxon>eudicotyledons</taxon>
        <taxon>Gunneridae</taxon>
        <taxon>Pentapetalae</taxon>
        <taxon>Caryophyllales</taxon>
        <taxon>Chenopodiaceae</taxon>
        <taxon>Chenopodioideae</taxon>
        <taxon>Anserineae</taxon>
        <taxon>Spinacia</taxon>
    </lineage>
</organism>
<feature type="repeat" description="PPR" evidence="3">
    <location>
        <begin position="410"/>
        <end position="444"/>
    </location>
</feature>
<evidence type="ECO:0000256" key="1">
    <source>
        <dbReference type="ARBA" id="ARBA00006643"/>
    </source>
</evidence>
<reference evidence="6" key="2">
    <citation type="submission" date="2025-08" db="UniProtKB">
        <authorList>
            <consortium name="RefSeq"/>
        </authorList>
    </citation>
    <scope>IDENTIFICATION</scope>
    <source>
        <tissue evidence="6">Leaf</tissue>
    </source>
</reference>
<dbReference type="PANTHER" id="PTHR47926">
    <property type="entry name" value="PENTATRICOPEPTIDE REPEAT-CONTAINING PROTEIN"/>
    <property type="match status" value="1"/>
</dbReference>
<dbReference type="InterPro" id="IPR011990">
    <property type="entry name" value="TPR-like_helical_dom_sf"/>
</dbReference>
<dbReference type="NCBIfam" id="TIGR00756">
    <property type="entry name" value="PPR"/>
    <property type="match status" value="3"/>
</dbReference>
<dbReference type="RefSeq" id="XP_021847574.2">
    <property type="nucleotide sequence ID" value="XM_021991882.2"/>
</dbReference>
<evidence type="ECO:0000313" key="5">
    <source>
        <dbReference type="Proteomes" id="UP000813463"/>
    </source>
</evidence>
<dbReference type="Pfam" id="PF20431">
    <property type="entry name" value="E_motif"/>
    <property type="match status" value="1"/>
</dbReference>
<dbReference type="InterPro" id="IPR002885">
    <property type="entry name" value="PPR_rpt"/>
</dbReference>
<sequence>MKSYFFLKNNYLKILSPSNFHTLKPRSYHRIPWQLTPTHLNSLLNAATQNNKCFKQATQIHTQIIINRYTTFPFLLNNLLNLYANSGQIIKSLILFSNIEDCCKNVITWTSLITNLSRNNIPNKALTLFNQMRVSGVNPNQFTFSAILPACANLKNPFHGVQMHSLIWKHGFDIHVFVGSALVNMYAKCCDMLCAQKVFDEMPERNLVSWNSMIVGFLDNEVYDHALLIFKEVLRETSITPNEVSASSALTACANMDDGLDVGKQVHGIVFKCGLITLAYVKNSLMDMYWKCGSFEDAVTLFKSIAEKDVVTWNVLMLGVHKNNDFEEAFKYFVLMRSQGVSPDEASYSTALNACASLAALNQGMLIHNLILKSGFEKDMSVASSLIAMYAKCGSLVDAQRVFYAINNPNVVCWTVMISAFQQYGCSNQAIELFENMLHQGIKPDYRTFVCVLSACAHTGKVEEGFAYFNSVESVHNMNLGHEHYACMVDLLSRAGRLEEAKRFIESMPVSMNPGPSVWGALLGACRNHGNLEIGKEAAEKLFLIEPRNPGNYVILANIYTRKGKLQEADEIRRRMGVQGLRKEHGCSWIDVNNTTFVFTANDKSHPRTHEIYTLLRKFKEQLKKRGYLSDTNFAANNTEESLWHHSEKLALALGLLALPVGAPIRIKKNMRTCGDCHTVMKYASEIFNREIIVRDVNRFHHFSAGNCSCKDYW</sequence>
<accession>A0A9R0IE22</accession>
<dbReference type="PROSITE" id="PS51375">
    <property type="entry name" value="PPR"/>
    <property type="match status" value="4"/>
</dbReference>
<keyword evidence="2" id="KW-0677">Repeat</keyword>
<dbReference type="SUPFAM" id="SSF48452">
    <property type="entry name" value="TPR-like"/>
    <property type="match status" value="2"/>
</dbReference>
<evidence type="ECO:0000256" key="3">
    <source>
        <dbReference type="PROSITE-ProRule" id="PRU00708"/>
    </source>
</evidence>
<dbReference type="Proteomes" id="UP000813463">
    <property type="component" value="Chromosome 4"/>
</dbReference>